<keyword evidence="4" id="KW-1185">Reference proteome</keyword>
<dbReference type="KEGG" id="more:E1B28_002977"/>
<dbReference type="PROSITE" id="PS00028">
    <property type="entry name" value="ZINC_FINGER_C2H2_1"/>
    <property type="match status" value="1"/>
</dbReference>
<evidence type="ECO:0000313" key="4">
    <source>
        <dbReference type="Proteomes" id="UP001049176"/>
    </source>
</evidence>
<accession>A0A9P7RLG8</accession>
<comment type="caution">
    <text evidence="3">The sequence shown here is derived from an EMBL/GenBank/DDBJ whole genome shotgun (WGS) entry which is preliminary data.</text>
</comment>
<dbReference type="GeneID" id="66072053"/>
<dbReference type="AlphaFoldDB" id="A0A9P7RLG8"/>
<evidence type="ECO:0000313" key="3">
    <source>
        <dbReference type="EMBL" id="KAG7085416.1"/>
    </source>
</evidence>
<evidence type="ECO:0000259" key="2">
    <source>
        <dbReference type="PROSITE" id="PS00028"/>
    </source>
</evidence>
<gene>
    <name evidence="3" type="ORF">E1B28_002977</name>
</gene>
<protein>
    <recommendedName>
        <fullName evidence="2">C2H2-type domain-containing protein</fullName>
    </recommendedName>
</protein>
<feature type="compositionally biased region" description="Polar residues" evidence="1">
    <location>
        <begin position="715"/>
        <end position="732"/>
    </location>
</feature>
<dbReference type="InterPro" id="IPR041078">
    <property type="entry name" value="Plavaka"/>
</dbReference>
<feature type="region of interest" description="Disordered" evidence="1">
    <location>
        <begin position="57"/>
        <end position="90"/>
    </location>
</feature>
<name>A0A9P7RLG8_9AGAR</name>
<organism evidence="3 4">
    <name type="scientific">Marasmius oreades</name>
    <name type="common">fairy-ring Marasmius</name>
    <dbReference type="NCBI Taxonomy" id="181124"/>
    <lineage>
        <taxon>Eukaryota</taxon>
        <taxon>Fungi</taxon>
        <taxon>Dikarya</taxon>
        <taxon>Basidiomycota</taxon>
        <taxon>Agaricomycotina</taxon>
        <taxon>Agaricomycetes</taxon>
        <taxon>Agaricomycetidae</taxon>
        <taxon>Agaricales</taxon>
        <taxon>Marasmiineae</taxon>
        <taxon>Marasmiaceae</taxon>
        <taxon>Marasmius</taxon>
    </lineage>
</organism>
<dbReference type="Proteomes" id="UP001049176">
    <property type="component" value="Chromosome 11"/>
</dbReference>
<dbReference type="InterPro" id="IPR013087">
    <property type="entry name" value="Znf_C2H2_type"/>
</dbReference>
<feature type="domain" description="C2H2-type" evidence="2">
    <location>
        <begin position="4"/>
        <end position="24"/>
    </location>
</feature>
<reference evidence="3" key="1">
    <citation type="journal article" date="2021" name="Genome Biol. Evol.">
        <title>The assembled and annotated genome of the fairy-ring fungus Marasmius oreades.</title>
        <authorList>
            <person name="Hiltunen M."/>
            <person name="Ament-Velasquez S.L."/>
            <person name="Johannesson H."/>
        </authorList>
    </citation>
    <scope>NUCLEOTIDE SEQUENCE</scope>
    <source>
        <strain evidence="3">03SP1</strain>
    </source>
</reference>
<evidence type="ECO:0000256" key="1">
    <source>
        <dbReference type="SAM" id="MobiDB-lite"/>
    </source>
</evidence>
<proteinExistence type="predicted"/>
<sequence>MPLCPYCESAWPSTSSLNRHQSRHASCRTKKLQHLNTLYHPHYSSNAAELPEPPVEFQVTGSSQTGGISSPLLQNENTPSPQYELDPHEEQQTRCGITIEDVTEESIWTENFPPEKGAGRAYYKACTSFENIRDEQNSRSDDVYGAFTSEEEWDLAKWLVQNVGHNAIETFLKLPIIKTRVDPEYSTKDKLLDKVDALPGGVKWTCKPIIVEGDRVNEDGEKLTEELELWMRDPVECVRELIGNPVFHDVIRYAPEKQYVDPQKLNERIGEMWTAEWWWELQKVLPAGAMIAPVILLSDKTKLSQFRGDKSAWPVYLTIGNIAKDVRRCANSHATILIGYLPVGKYECFLDKTRSVAQYRTFHRCMSYLTASLVNAGQNGVEITCADGLTRWVFPILAAYVADYPEQCLVACCMENHCPICKVDPKQRGDHQPTSLELRNPRESIRLLKEYEAKIYNQDFINDGLRPIHEPFWANLPYTNVFQAFTPDLLHQLHKGVFKDHAVKWCTQVIGEAELDDCFKSLPSYPNLRHFKNGISFVSQWTGAEFKAMEKVFVSLLAGGVEDRVLVCVRAAIDFIFYSSLTSHTTETLTSLQNALTTFHQYKDIFLELNARQSTHFNIPKIHSMQHYVALVRHFGSADGFNTESPERLHINYAKNAYRASNKKDYTIQMTRWLQRQEAVDRFSLFLDWMKRGMFKSDGRREPVTAGVIPPAVVTNDTNPHSPSTPKPNTVTTRRRSSLKLYVLFFSPMVLKYFLEPTTPSISITLPKISMASQSPDALKNVIRAMPPTPAHSRVKASMGYLNFALISTSEWNGKTEGTTLEGLQAARVRVLFQLPAVYRLKMLRPLAYIEWLTPVGTPDPITGLMILKPSTRNHHVHGEIM</sequence>
<feature type="region of interest" description="Disordered" evidence="1">
    <location>
        <begin position="712"/>
        <end position="732"/>
    </location>
</feature>
<feature type="compositionally biased region" description="Polar residues" evidence="1">
    <location>
        <begin position="59"/>
        <end position="81"/>
    </location>
</feature>
<dbReference type="Pfam" id="PF18759">
    <property type="entry name" value="Plavaka"/>
    <property type="match status" value="1"/>
</dbReference>
<dbReference type="OrthoDB" id="2418900at2759"/>
<dbReference type="EMBL" id="CM032191">
    <property type="protein sequence ID" value="KAG7085416.1"/>
    <property type="molecule type" value="Genomic_DNA"/>
</dbReference>
<dbReference type="RefSeq" id="XP_043001887.1">
    <property type="nucleotide sequence ID" value="XM_043159933.1"/>
</dbReference>